<feature type="region of interest" description="Disordered" evidence="10">
    <location>
        <begin position="255"/>
        <end position="278"/>
    </location>
</feature>
<dbReference type="AlphaFoldDB" id="A0A841BLT3"/>
<reference evidence="12 13" key="1">
    <citation type="submission" date="2020-08" db="EMBL/GenBank/DDBJ databases">
        <title>Sequencing the genomes of 1000 actinobacteria strains.</title>
        <authorList>
            <person name="Klenk H.-P."/>
        </authorList>
    </citation>
    <scope>NUCLEOTIDE SEQUENCE [LARGE SCALE GENOMIC DNA]</scope>
    <source>
        <strain evidence="12 13">DSM 45362</strain>
    </source>
</reference>
<dbReference type="GO" id="GO:0005524">
    <property type="term" value="F:ATP binding"/>
    <property type="evidence" value="ECO:0007669"/>
    <property type="project" value="UniProtKB-KW"/>
</dbReference>
<dbReference type="FunFam" id="3.40.50.300:FF:000134">
    <property type="entry name" value="Iron-enterobactin ABC transporter ATP-binding protein"/>
    <property type="match status" value="1"/>
</dbReference>
<feature type="domain" description="ABC transporter" evidence="11">
    <location>
        <begin position="6"/>
        <end position="242"/>
    </location>
</feature>
<evidence type="ECO:0000256" key="10">
    <source>
        <dbReference type="SAM" id="MobiDB-lite"/>
    </source>
</evidence>
<evidence type="ECO:0000256" key="2">
    <source>
        <dbReference type="ARBA" id="ARBA00022448"/>
    </source>
</evidence>
<evidence type="ECO:0000256" key="1">
    <source>
        <dbReference type="ARBA" id="ARBA00004202"/>
    </source>
</evidence>
<evidence type="ECO:0000256" key="8">
    <source>
        <dbReference type="ARBA" id="ARBA00023065"/>
    </source>
</evidence>
<dbReference type="GO" id="GO:0016887">
    <property type="term" value="F:ATP hydrolysis activity"/>
    <property type="evidence" value="ECO:0007669"/>
    <property type="project" value="InterPro"/>
</dbReference>
<keyword evidence="5" id="KW-0547">Nucleotide-binding</keyword>
<evidence type="ECO:0000259" key="11">
    <source>
        <dbReference type="PROSITE" id="PS50893"/>
    </source>
</evidence>
<dbReference type="Proteomes" id="UP000587527">
    <property type="component" value="Unassembled WGS sequence"/>
</dbReference>
<accession>A0A841BLT3</accession>
<dbReference type="GO" id="GO:0005886">
    <property type="term" value="C:plasma membrane"/>
    <property type="evidence" value="ECO:0007669"/>
    <property type="project" value="UniProtKB-SubCell"/>
</dbReference>
<evidence type="ECO:0000313" key="12">
    <source>
        <dbReference type="EMBL" id="MBB5868318.1"/>
    </source>
</evidence>
<evidence type="ECO:0000256" key="3">
    <source>
        <dbReference type="ARBA" id="ARBA00022475"/>
    </source>
</evidence>
<dbReference type="InterPro" id="IPR017871">
    <property type="entry name" value="ABC_transporter-like_CS"/>
</dbReference>
<proteinExistence type="predicted"/>
<name>A0A841BLT3_9ACTN</name>
<dbReference type="PANTHER" id="PTHR42771">
    <property type="entry name" value="IRON(3+)-HYDROXAMATE IMPORT ATP-BINDING PROTEIN FHUC"/>
    <property type="match status" value="1"/>
</dbReference>
<dbReference type="InterPro" id="IPR051535">
    <property type="entry name" value="Siderophore_ABC-ATPase"/>
</dbReference>
<dbReference type="InterPro" id="IPR003593">
    <property type="entry name" value="AAA+_ATPase"/>
</dbReference>
<evidence type="ECO:0000256" key="7">
    <source>
        <dbReference type="ARBA" id="ARBA00023004"/>
    </source>
</evidence>
<evidence type="ECO:0000256" key="4">
    <source>
        <dbReference type="ARBA" id="ARBA00022496"/>
    </source>
</evidence>
<keyword evidence="6 12" id="KW-0067">ATP-binding</keyword>
<keyword evidence="7" id="KW-0408">Iron</keyword>
<keyword evidence="4" id="KW-0410">Iron transport</keyword>
<comment type="caution">
    <text evidence="12">The sequence shown here is derived from an EMBL/GenBank/DDBJ whole genome shotgun (WGS) entry which is preliminary data.</text>
</comment>
<sequence length="278" mass="29870">MSDQRLHAVDLTLGYDQRTVAAQLSVQIPDGSFTVIVGPNACGKSTLLKALARILKPRAGSVYLDGAAIASYPAKEVARRLGLLPQTSLAPAGITVGDLVARGRYPHQKLLRQWSSDDETAVAEAMRLTGVLELADRFVDELSGGQRQRVWVAMVLAQQTGILLLDEPTTFLDIAHQVELLDLCADLHADRGHTLVAVLHDLNQACRYATHMIAMSGGRIVATGEPSRIVTAELVRDVFGLDCRVITDPESGTPLIIPSARRRPVPSDPAPVAADHLA</sequence>
<dbReference type="Pfam" id="PF00005">
    <property type="entry name" value="ABC_tran"/>
    <property type="match status" value="1"/>
</dbReference>
<evidence type="ECO:0000256" key="9">
    <source>
        <dbReference type="ARBA" id="ARBA00023136"/>
    </source>
</evidence>
<keyword evidence="3" id="KW-1003">Cell membrane</keyword>
<dbReference type="PROSITE" id="PS00211">
    <property type="entry name" value="ABC_TRANSPORTER_1"/>
    <property type="match status" value="1"/>
</dbReference>
<evidence type="ECO:0000256" key="5">
    <source>
        <dbReference type="ARBA" id="ARBA00022741"/>
    </source>
</evidence>
<dbReference type="InterPro" id="IPR027417">
    <property type="entry name" value="P-loop_NTPase"/>
</dbReference>
<evidence type="ECO:0000313" key="13">
    <source>
        <dbReference type="Proteomes" id="UP000587527"/>
    </source>
</evidence>
<dbReference type="GO" id="GO:0006826">
    <property type="term" value="P:iron ion transport"/>
    <property type="evidence" value="ECO:0007669"/>
    <property type="project" value="UniProtKB-KW"/>
</dbReference>
<protein>
    <submittedName>
        <fullName evidence="12">Iron complex transport system ATP-binding protein</fullName>
    </submittedName>
</protein>
<dbReference type="Gene3D" id="3.40.50.300">
    <property type="entry name" value="P-loop containing nucleotide triphosphate hydrolases"/>
    <property type="match status" value="1"/>
</dbReference>
<dbReference type="InterPro" id="IPR003439">
    <property type="entry name" value="ABC_transporter-like_ATP-bd"/>
</dbReference>
<dbReference type="SUPFAM" id="SSF52540">
    <property type="entry name" value="P-loop containing nucleoside triphosphate hydrolases"/>
    <property type="match status" value="1"/>
</dbReference>
<keyword evidence="13" id="KW-1185">Reference proteome</keyword>
<dbReference type="PANTHER" id="PTHR42771:SF2">
    <property type="entry name" value="IRON(3+)-HYDROXAMATE IMPORT ATP-BINDING PROTEIN FHUC"/>
    <property type="match status" value="1"/>
</dbReference>
<dbReference type="PROSITE" id="PS50893">
    <property type="entry name" value="ABC_TRANSPORTER_2"/>
    <property type="match status" value="1"/>
</dbReference>
<keyword evidence="8" id="KW-0406">Ion transport</keyword>
<dbReference type="CDD" id="cd03214">
    <property type="entry name" value="ABC_Iron-Siderophores_B12_Hemin"/>
    <property type="match status" value="1"/>
</dbReference>
<keyword evidence="2" id="KW-0813">Transport</keyword>
<keyword evidence="9" id="KW-0472">Membrane</keyword>
<dbReference type="EMBL" id="JACHMN010000002">
    <property type="protein sequence ID" value="MBB5868318.1"/>
    <property type="molecule type" value="Genomic_DNA"/>
</dbReference>
<comment type="subcellular location">
    <subcellularLocation>
        <location evidence="1">Cell membrane</location>
        <topology evidence="1">Peripheral membrane protein</topology>
    </subcellularLocation>
</comment>
<evidence type="ECO:0000256" key="6">
    <source>
        <dbReference type="ARBA" id="ARBA00022840"/>
    </source>
</evidence>
<gene>
    <name evidence="12" type="ORF">F4553_001697</name>
</gene>
<dbReference type="SMART" id="SM00382">
    <property type="entry name" value="AAA"/>
    <property type="match status" value="1"/>
</dbReference>
<organism evidence="12 13">
    <name type="scientific">Allocatelliglobosispora scoriae</name>
    <dbReference type="NCBI Taxonomy" id="643052"/>
    <lineage>
        <taxon>Bacteria</taxon>
        <taxon>Bacillati</taxon>
        <taxon>Actinomycetota</taxon>
        <taxon>Actinomycetes</taxon>
        <taxon>Micromonosporales</taxon>
        <taxon>Micromonosporaceae</taxon>
        <taxon>Allocatelliglobosispora</taxon>
    </lineage>
</organism>